<evidence type="ECO:0000256" key="5">
    <source>
        <dbReference type="ARBA" id="ARBA00020555"/>
    </source>
</evidence>
<dbReference type="Gene3D" id="1.10.2020.10">
    <property type="entry name" value="uronate isomerase, domain 2, chain A"/>
    <property type="match status" value="1"/>
</dbReference>
<evidence type="ECO:0000256" key="2">
    <source>
        <dbReference type="ARBA" id="ARBA00004892"/>
    </source>
</evidence>
<dbReference type="InterPro" id="IPR003766">
    <property type="entry name" value="Uronate_isomerase"/>
</dbReference>
<dbReference type="NCBIfam" id="NF002794">
    <property type="entry name" value="PRK02925.1"/>
    <property type="match status" value="1"/>
</dbReference>
<keyword evidence="8" id="KW-1185">Reference proteome</keyword>
<dbReference type="PANTHER" id="PTHR30068">
    <property type="entry name" value="URONATE ISOMERASE"/>
    <property type="match status" value="1"/>
</dbReference>
<dbReference type="RefSeq" id="WP_124954420.1">
    <property type="nucleotide sequence ID" value="NZ_RRCH01000014.1"/>
</dbReference>
<keyword evidence="6 7" id="KW-0413">Isomerase</keyword>
<proteinExistence type="inferred from homology"/>
<evidence type="ECO:0000256" key="1">
    <source>
        <dbReference type="ARBA" id="ARBA00001165"/>
    </source>
</evidence>
<evidence type="ECO:0000313" key="7">
    <source>
        <dbReference type="EMBL" id="RRJ31468.1"/>
    </source>
</evidence>
<dbReference type="UniPathway" id="UPA00246"/>
<accession>A0A3P3RES6</accession>
<evidence type="ECO:0000313" key="8">
    <source>
        <dbReference type="Proteomes" id="UP000282322"/>
    </source>
</evidence>
<dbReference type="Proteomes" id="UP000282322">
    <property type="component" value="Unassembled WGS sequence"/>
</dbReference>
<reference evidence="7 8" key="1">
    <citation type="submission" date="2018-11" db="EMBL/GenBank/DDBJ databases">
        <title>Taxonoimc description of Halomarina strain SPP-AMP-1.</title>
        <authorList>
            <person name="Pal Y."/>
            <person name="Srinivasana K."/>
            <person name="Verma A."/>
            <person name="Kumar P."/>
        </authorList>
    </citation>
    <scope>NUCLEOTIDE SEQUENCE [LARGE SCALE GENOMIC DNA]</scope>
    <source>
        <strain evidence="7 8">SPP-AMP-1</strain>
    </source>
</reference>
<organism evidence="7 8">
    <name type="scientific">Halocatena pleomorpha</name>
    <dbReference type="NCBI Taxonomy" id="1785090"/>
    <lineage>
        <taxon>Archaea</taxon>
        <taxon>Methanobacteriati</taxon>
        <taxon>Methanobacteriota</taxon>
        <taxon>Stenosarchaea group</taxon>
        <taxon>Halobacteria</taxon>
        <taxon>Halobacteriales</taxon>
        <taxon>Natronomonadaceae</taxon>
        <taxon>Halocatena</taxon>
    </lineage>
</organism>
<dbReference type="Pfam" id="PF02614">
    <property type="entry name" value="UxaC"/>
    <property type="match status" value="1"/>
</dbReference>
<dbReference type="GO" id="GO:0019698">
    <property type="term" value="P:D-galacturonate catabolic process"/>
    <property type="evidence" value="ECO:0007669"/>
    <property type="project" value="TreeGrafter"/>
</dbReference>
<dbReference type="PANTHER" id="PTHR30068:SF4">
    <property type="entry name" value="URONATE ISOMERASE"/>
    <property type="match status" value="1"/>
</dbReference>
<evidence type="ECO:0000256" key="6">
    <source>
        <dbReference type="ARBA" id="ARBA00023235"/>
    </source>
</evidence>
<name>A0A3P3RES6_9EURY</name>
<dbReference type="GO" id="GO:0042840">
    <property type="term" value="P:D-glucuronate catabolic process"/>
    <property type="evidence" value="ECO:0007669"/>
    <property type="project" value="TreeGrafter"/>
</dbReference>
<comment type="caution">
    <text evidence="7">The sequence shown here is derived from an EMBL/GenBank/DDBJ whole genome shotgun (WGS) entry which is preliminary data.</text>
</comment>
<comment type="catalytic activity">
    <reaction evidence="1">
        <text>D-glucuronate = D-fructuronate</text>
        <dbReference type="Rhea" id="RHEA:13049"/>
        <dbReference type="ChEBI" id="CHEBI:58720"/>
        <dbReference type="ChEBI" id="CHEBI:59863"/>
        <dbReference type="EC" id="5.3.1.12"/>
    </reaction>
</comment>
<dbReference type="AlphaFoldDB" id="A0A3P3RES6"/>
<protein>
    <recommendedName>
        <fullName evidence="5">Uronate isomerase</fullName>
        <ecNumber evidence="4">5.3.1.12</ecNumber>
    </recommendedName>
</protein>
<dbReference type="EC" id="5.3.1.12" evidence="4"/>
<comment type="similarity">
    <text evidence="3">Belongs to the metallo-dependent hydrolases superfamily. Uronate isomerase family.</text>
</comment>
<dbReference type="SUPFAM" id="SSF51556">
    <property type="entry name" value="Metallo-dependent hydrolases"/>
    <property type="match status" value="1"/>
</dbReference>
<evidence type="ECO:0000256" key="3">
    <source>
        <dbReference type="ARBA" id="ARBA00008397"/>
    </source>
</evidence>
<dbReference type="InterPro" id="IPR032466">
    <property type="entry name" value="Metal_Hydrolase"/>
</dbReference>
<dbReference type="EMBL" id="RRCH01000014">
    <property type="protein sequence ID" value="RRJ31468.1"/>
    <property type="molecule type" value="Genomic_DNA"/>
</dbReference>
<gene>
    <name evidence="7" type="ORF">EIK79_07065</name>
</gene>
<evidence type="ECO:0000256" key="4">
    <source>
        <dbReference type="ARBA" id="ARBA00012546"/>
    </source>
</evidence>
<dbReference type="GO" id="GO:0008880">
    <property type="term" value="F:glucuronate isomerase activity"/>
    <property type="evidence" value="ECO:0007669"/>
    <property type="project" value="UniProtKB-EC"/>
</dbReference>
<comment type="pathway">
    <text evidence="2">Carbohydrate metabolism; pentose and glucuronate interconversion.</text>
</comment>
<dbReference type="Gene3D" id="3.20.20.140">
    <property type="entry name" value="Metal-dependent hydrolases"/>
    <property type="match status" value="1"/>
</dbReference>
<dbReference type="OrthoDB" id="191513at2157"/>
<sequence>MSFLDEEYLLGSEPARQLYDEIRDLPVLDPHSHLDVQAVARNEGWDDIWEVEGATDHYVWQLMRKRGVPERKITGSASNREKWMALAEVFPQFAGNPTYEWVHLDLKRRFGIEKRISGDTAAEIWTETKAALDSPEMRQQSLLAEMNVEVVSSTDDPVSDLEHHQQLADDLEEITVRPTWRPDTAMQIDEAGWSEYIETLGRATDTDTSDLDGFLTALAVSHEYFEQHGCRASDHGLREVVTKPVSDRRAADIYQRAYASETITSDDVTDFQAYVLERIGELNRDTGWVTQFHIGPVRDYRDSLHDELGSDAGGDVSTQDIELTENLKYFLNRFDAELEIVLYTIDPTHYPTVATISRAFPNVSVGAAWWFNDSPIGMRRQLEYVSTVDLLANHGGMVSDSRKLLSFGSRFEMFRRSLADTAGSMVEQGQIPHDVAEDLVHNVAHDRPAALWQF</sequence>